<evidence type="ECO:0000256" key="11">
    <source>
        <dbReference type="SAM" id="SignalP"/>
    </source>
</evidence>
<name>A0AAV6X026_9LAMI</name>
<evidence type="ECO:0000256" key="1">
    <source>
        <dbReference type="ARBA" id="ARBA00004609"/>
    </source>
</evidence>
<organism evidence="13 14">
    <name type="scientific">Buddleja alternifolia</name>
    <dbReference type="NCBI Taxonomy" id="168488"/>
    <lineage>
        <taxon>Eukaryota</taxon>
        <taxon>Viridiplantae</taxon>
        <taxon>Streptophyta</taxon>
        <taxon>Embryophyta</taxon>
        <taxon>Tracheophyta</taxon>
        <taxon>Spermatophyta</taxon>
        <taxon>Magnoliopsida</taxon>
        <taxon>eudicotyledons</taxon>
        <taxon>Gunneridae</taxon>
        <taxon>Pentapetalae</taxon>
        <taxon>asterids</taxon>
        <taxon>lamiids</taxon>
        <taxon>Lamiales</taxon>
        <taxon>Scrophulariaceae</taxon>
        <taxon>Buddlejeae</taxon>
        <taxon>Buddleja</taxon>
    </lineage>
</organism>
<comment type="similarity">
    <text evidence="2">Belongs to the fasciclin-like AGP family.</text>
</comment>
<evidence type="ECO:0000256" key="7">
    <source>
        <dbReference type="ARBA" id="ARBA00023136"/>
    </source>
</evidence>
<dbReference type="PROSITE" id="PS50213">
    <property type="entry name" value="FAS1"/>
    <property type="match status" value="1"/>
</dbReference>
<evidence type="ECO:0000256" key="8">
    <source>
        <dbReference type="ARBA" id="ARBA00023180"/>
    </source>
</evidence>
<evidence type="ECO:0000256" key="2">
    <source>
        <dbReference type="ARBA" id="ARBA00007843"/>
    </source>
</evidence>
<feature type="compositionally biased region" description="Low complexity" evidence="10">
    <location>
        <begin position="198"/>
        <end position="213"/>
    </location>
</feature>
<comment type="subcellular location">
    <subcellularLocation>
        <location evidence="1">Cell membrane</location>
        <topology evidence="1">Lipid-anchor</topology>
        <topology evidence="1">GPI-anchor</topology>
    </subcellularLocation>
</comment>
<evidence type="ECO:0000256" key="10">
    <source>
        <dbReference type="SAM" id="MobiDB-lite"/>
    </source>
</evidence>
<dbReference type="SMART" id="SM00554">
    <property type="entry name" value="FAS1"/>
    <property type="match status" value="1"/>
</dbReference>
<keyword evidence="7" id="KW-0472">Membrane</keyword>
<gene>
    <name evidence="13" type="ORF">BUALT_Bualt09G0074200</name>
</gene>
<evidence type="ECO:0000259" key="12">
    <source>
        <dbReference type="PROSITE" id="PS50213"/>
    </source>
</evidence>
<feature type="domain" description="FAS1" evidence="12">
    <location>
        <begin position="32"/>
        <end position="175"/>
    </location>
</feature>
<dbReference type="PANTHER" id="PTHR32077:SF65">
    <property type="entry name" value="FASCICLIN-LIKE ARABINOGALACTAN PROTEIN 11"/>
    <property type="match status" value="1"/>
</dbReference>
<proteinExistence type="inferred from homology"/>
<keyword evidence="5 11" id="KW-0732">Signal</keyword>
<evidence type="ECO:0000256" key="4">
    <source>
        <dbReference type="ARBA" id="ARBA00022622"/>
    </source>
</evidence>
<keyword evidence="6" id="KW-0654">Proteoglycan</keyword>
<dbReference type="GO" id="GO:0098552">
    <property type="term" value="C:side of membrane"/>
    <property type="evidence" value="ECO:0007669"/>
    <property type="project" value="UniProtKB-KW"/>
</dbReference>
<dbReference type="Pfam" id="PF02469">
    <property type="entry name" value="Fasciclin"/>
    <property type="match status" value="1"/>
</dbReference>
<keyword evidence="3" id="KW-1003">Cell membrane</keyword>
<comment type="caution">
    <text evidence="13">The sequence shown here is derived from an EMBL/GenBank/DDBJ whole genome shotgun (WGS) entry which is preliminary data.</text>
</comment>
<dbReference type="SUPFAM" id="SSF82153">
    <property type="entry name" value="FAS1 domain"/>
    <property type="match status" value="1"/>
</dbReference>
<feature type="signal peptide" evidence="11">
    <location>
        <begin position="1"/>
        <end position="20"/>
    </location>
</feature>
<reference evidence="13" key="1">
    <citation type="submission" date="2019-10" db="EMBL/GenBank/DDBJ databases">
        <authorList>
            <person name="Zhang R."/>
            <person name="Pan Y."/>
            <person name="Wang J."/>
            <person name="Ma R."/>
            <person name="Yu S."/>
        </authorList>
    </citation>
    <scope>NUCLEOTIDE SEQUENCE</scope>
    <source>
        <strain evidence="13">LA-IB0</strain>
        <tissue evidence="13">Leaf</tissue>
    </source>
</reference>
<dbReference type="GO" id="GO:0009834">
    <property type="term" value="P:plant-type secondary cell wall biogenesis"/>
    <property type="evidence" value="ECO:0007669"/>
    <property type="project" value="TreeGrafter"/>
</dbReference>
<evidence type="ECO:0000256" key="6">
    <source>
        <dbReference type="ARBA" id="ARBA00022974"/>
    </source>
</evidence>
<keyword evidence="4" id="KW-0336">GPI-anchor</keyword>
<sequence>MKHLFLPFPLFFLFITLTSAQSPAAAPAPAGPTNLTAILEKAGQFTTFIRLLQNTKVGDQINTQLNNSNQGLTIFAPTDNSFSSLKPGTLNSFTDQQKVELLQFHVIPSFFSPSQFQTASNPLRTQAGGSDGSFPLNVTTSGSQVNITTGVTNATVANTIYTDSKLAVYQVDQVLLPLSFFTSPSPAPAPSKPKKGSRSAGSLSGSDDSTSADASGAIYLSKEVSYAMTFVAVMLAAFP</sequence>
<dbReference type="EMBL" id="WHWC01000009">
    <property type="protein sequence ID" value="KAG8376541.1"/>
    <property type="molecule type" value="Genomic_DNA"/>
</dbReference>
<dbReference type="InterPro" id="IPR000782">
    <property type="entry name" value="FAS1_domain"/>
</dbReference>
<comment type="function">
    <text evidence="9">May be a cell surface adhesion protein.</text>
</comment>
<evidence type="ECO:0000313" key="13">
    <source>
        <dbReference type="EMBL" id="KAG8376541.1"/>
    </source>
</evidence>
<dbReference type="Proteomes" id="UP000826271">
    <property type="component" value="Unassembled WGS sequence"/>
</dbReference>
<evidence type="ECO:0000256" key="3">
    <source>
        <dbReference type="ARBA" id="ARBA00022475"/>
    </source>
</evidence>
<keyword evidence="14" id="KW-1185">Reference proteome</keyword>
<dbReference type="InterPro" id="IPR045003">
    <property type="entry name" value="FLA_A"/>
</dbReference>
<evidence type="ECO:0000313" key="14">
    <source>
        <dbReference type="Proteomes" id="UP000826271"/>
    </source>
</evidence>
<feature type="chain" id="PRO_5043966983" description="FAS1 domain-containing protein" evidence="11">
    <location>
        <begin position="21"/>
        <end position="239"/>
    </location>
</feature>
<dbReference type="FunFam" id="2.30.180.10:FF:000006">
    <property type="entry name" value="Fasciclin-like arabinogalactan protein 11"/>
    <property type="match status" value="1"/>
</dbReference>
<dbReference type="PANTHER" id="PTHR32077">
    <property type="entry name" value="FASCICLIN-LIKE ARABINOGALACTAN PROTEIN"/>
    <property type="match status" value="1"/>
</dbReference>
<protein>
    <recommendedName>
        <fullName evidence="12">FAS1 domain-containing protein</fullName>
    </recommendedName>
</protein>
<accession>A0AAV6X026</accession>
<feature type="region of interest" description="Disordered" evidence="10">
    <location>
        <begin position="184"/>
        <end position="213"/>
    </location>
</feature>
<dbReference type="Gene3D" id="2.30.180.10">
    <property type="entry name" value="FAS1 domain"/>
    <property type="match status" value="1"/>
</dbReference>
<dbReference type="InterPro" id="IPR036378">
    <property type="entry name" value="FAS1_dom_sf"/>
</dbReference>
<keyword evidence="4" id="KW-0449">Lipoprotein</keyword>
<keyword evidence="8" id="KW-0325">Glycoprotein</keyword>
<dbReference type="AlphaFoldDB" id="A0AAV6X026"/>
<evidence type="ECO:0000256" key="9">
    <source>
        <dbReference type="ARBA" id="ARBA00024686"/>
    </source>
</evidence>
<dbReference type="GO" id="GO:0005886">
    <property type="term" value="C:plasma membrane"/>
    <property type="evidence" value="ECO:0007669"/>
    <property type="project" value="UniProtKB-SubCell"/>
</dbReference>
<evidence type="ECO:0000256" key="5">
    <source>
        <dbReference type="ARBA" id="ARBA00022729"/>
    </source>
</evidence>